<name>A0ABP0TLE9_9BRYO</name>
<reference evidence="2" key="1">
    <citation type="submission" date="2024-02" db="EMBL/GenBank/DDBJ databases">
        <authorList>
            <consortium name="ELIXIR-Norway"/>
            <consortium name="Elixir Norway"/>
        </authorList>
    </citation>
    <scope>NUCLEOTIDE SEQUENCE</scope>
</reference>
<evidence type="ECO:0000313" key="3">
    <source>
        <dbReference type="Proteomes" id="UP001497512"/>
    </source>
</evidence>
<protein>
    <submittedName>
        <fullName evidence="2">Uncharacterized protein</fullName>
    </submittedName>
</protein>
<dbReference type="InterPro" id="IPR023346">
    <property type="entry name" value="Lysozyme-like_dom_sf"/>
</dbReference>
<dbReference type="EMBL" id="OZ019904">
    <property type="protein sequence ID" value="CAK9199587.1"/>
    <property type="molecule type" value="Genomic_DNA"/>
</dbReference>
<evidence type="ECO:0000256" key="1">
    <source>
        <dbReference type="SAM" id="Phobius"/>
    </source>
</evidence>
<sequence length="138" mass="15471">MEANKVKAQSQYVVYLVVYTLWCILWCIHCGVSSKHLQLHALVALDGCGTLPVYWVLSSTSSFQLRLKALVYHAKSQKGDCERNQPRNNNNYGATGRALKVDLLHHPEQLSDNATIYNAGSNMFLGDTCHTRPSPYES</sequence>
<keyword evidence="1" id="KW-0812">Transmembrane</keyword>
<gene>
    <name evidence="2" type="ORF">CSSPTR1EN2_LOCUS5011</name>
</gene>
<organism evidence="2 3">
    <name type="scientific">Sphagnum troendelagicum</name>
    <dbReference type="NCBI Taxonomy" id="128251"/>
    <lineage>
        <taxon>Eukaryota</taxon>
        <taxon>Viridiplantae</taxon>
        <taxon>Streptophyta</taxon>
        <taxon>Embryophyta</taxon>
        <taxon>Bryophyta</taxon>
        <taxon>Sphagnophytina</taxon>
        <taxon>Sphagnopsida</taxon>
        <taxon>Sphagnales</taxon>
        <taxon>Sphagnaceae</taxon>
        <taxon>Sphagnum</taxon>
    </lineage>
</organism>
<dbReference type="SUPFAM" id="SSF53955">
    <property type="entry name" value="Lysozyme-like"/>
    <property type="match status" value="1"/>
</dbReference>
<accession>A0ABP0TLE9</accession>
<proteinExistence type="predicted"/>
<keyword evidence="1" id="KW-0472">Membrane</keyword>
<dbReference type="Proteomes" id="UP001497512">
    <property type="component" value="Chromosome 12"/>
</dbReference>
<evidence type="ECO:0000313" key="2">
    <source>
        <dbReference type="EMBL" id="CAK9199587.1"/>
    </source>
</evidence>
<keyword evidence="1" id="KW-1133">Transmembrane helix</keyword>
<feature type="transmembrane region" description="Helical" evidence="1">
    <location>
        <begin position="39"/>
        <end position="57"/>
    </location>
</feature>
<keyword evidence="3" id="KW-1185">Reference proteome</keyword>
<feature type="transmembrane region" description="Helical" evidence="1">
    <location>
        <begin position="12"/>
        <end position="32"/>
    </location>
</feature>